<dbReference type="EMBL" id="CP046234">
    <property type="protein sequence ID" value="WFD46639.1"/>
    <property type="molecule type" value="Genomic_DNA"/>
</dbReference>
<evidence type="ECO:0000256" key="9">
    <source>
        <dbReference type="ARBA" id="ARBA00022786"/>
    </source>
</evidence>
<proteinExistence type="inferred from homology"/>
<evidence type="ECO:0000313" key="20">
    <source>
        <dbReference type="EMBL" id="WFD46639.1"/>
    </source>
</evidence>
<keyword evidence="10" id="KW-0862">Zinc</keyword>
<keyword evidence="6" id="KW-0812">Transmembrane</keyword>
<evidence type="ECO:0000256" key="1">
    <source>
        <dbReference type="ARBA" id="ARBA00004585"/>
    </source>
</evidence>
<evidence type="ECO:0000256" key="3">
    <source>
        <dbReference type="ARBA" id="ARBA00008704"/>
    </source>
</evidence>
<comment type="catalytic activity">
    <reaction evidence="16">
        <text>[E2 ubiquitin-conjugating enzyme]-S-ubiquitinyl-L-cysteine + [acceptor protein]-L-cysteine = [E2 ubiquitin-conjugating enzyme]-L-cysteine + [acceptor protein]-S-ubiquitinyl-L-cysteine.</text>
        <dbReference type="EC" id="2.3.2.36"/>
    </reaction>
</comment>
<name>A0ABY8ENS2_MALFU</name>
<dbReference type="PANTHER" id="PTHR48178">
    <property type="entry name" value="PEROXISOME BIOGENESIS FACTOR 2"/>
    <property type="match status" value="1"/>
</dbReference>
<evidence type="ECO:0000256" key="14">
    <source>
        <dbReference type="ARBA" id="ARBA00023140"/>
    </source>
</evidence>
<evidence type="ECO:0000256" key="18">
    <source>
        <dbReference type="SAM" id="MobiDB-lite"/>
    </source>
</evidence>
<dbReference type="PANTHER" id="PTHR48178:SF1">
    <property type="entry name" value="PEROXISOME BIOGENESIS FACTOR 2"/>
    <property type="match status" value="1"/>
</dbReference>
<evidence type="ECO:0000256" key="6">
    <source>
        <dbReference type="ARBA" id="ARBA00022692"/>
    </source>
</evidence>
<dbReference type="InterPro" id="IPR006845">
    <property type="entry name" value="Pex_N"/>
</dbReference>
<feature type="compositionally biased region" description="Low complexity" evidence="18">
    <location>
        <begin position="374"/>
        <end position="387"/>
    </location>
</feature>
<keyword evidence="5" id="KW-0808">Transferase</keyword>
<evidence type="ECO:0000256" key="15">
    <source>
        <dbReference type="ARBA" id="ARBA00032511"/>
    </source>
</evidence>
<keyword evidence="4" id="KW-0813">Transport</keyword>
<sequence length="521" mass="58641">MSGAPRSFYEGAYERALPHIEAIRARLPYFSSPLLRVQRVGQLDADLLDEELTDLLAEPVKSALRNVSPSVSTRHVDEIYVLLRLILYKFSIYDRGASYGAMLQNLKYRNEWAHTSNLQSTARDAPLRAFQLTLYPVLRILLPYCYNKGKSYMSDQGFADAPSESPEFVAWSLAEQGLRVYNILALLNFAAFLWNGKYRTIADRMLGMRLTYANRALNRNVSFEFLNRQLVWNAFTEFLLFLLPLVRPQRLLKKLARLPTNPAVLTALYGALPKGITHRMNLHKDQEGRVRIGNRKEKTHLGRYYYLPDECCALCFQRLERAAGVEVNVRPAVRAAPPPPPPPPRVTIPNANPLHVSKGLVARRRNRQKEGEAEAPTAETSAAAQRAAARAAKLAKRRAARQARASAPTQSAETRPSLLAASPNGIRYLDALATTPYVTLPCVDRGHRCVYCYYCIAEQLLSENMADDLQDQGGWECLRCGEYVWGARRRDDANAPELETEEPTEKNADALLDAQEPNVPT</sequence>
<feature type="domain" description="Pex N-terminal" evidence="19">
    <location>
        <begin position="49"/>
        <end position="256"/>
    </location>
</feature>
<accession>A0ABY8ENS2</accession>
<evidence type="ECO:0000256" key="7">
    <source>
        <dbReference type="ARBA" id="ARBA00022723"/>
    </source>
</evidence>
<evidence type="ECO:0000256" key="11">
    <source>
        <dbReference type="ARBA" id="ARBA00022927"/>
    </source>
</evidence>
<reference evidence="20 21" key="1">
    <citation type="journal article" date="2020" name="Elife">
        <title>Loss of centromere function drives karyotype evolution in closely related Malassezia species.</title>
        <authorList>
            <person name="Sankaranarayanan S.R."/>
            <person name="Ianiri G."/>
            <person name="Coelho M.A."/>
            <person name="Reza M.H."/>
            <person name="Thimmappa B.C."/>
            <person name="Ganguly P."/>
            <person name="Vadnala R.N."/>
            <person name="Sun S."/>
            <person name="Siddharthan R."/>
            <person name="Tellgren-Roth C."/>
            <person name="Dawson T.L."/>
            <person name="Heitman J."/>
            <person name="Sanyal K."/>
        </authorList>
    </citation>
    <scope>NUCLEOTIDE SEQUENCE [LARGE SCALE GENOMIC DNA]</scope>
    <source>
        <strain evidence="20">CBS14141</strain>
    </source>
</reference>
<evidence type="ECO:0000256" key="17">
    <source>
        <dbReference type="ARBA" id="ARBA00034523"/>
    </source>
</evidence>
<keyword evidence="9" id="KW-0833">Ubl conjugation pathway</keyword>
<protein>
    <recommendedName>
        <fullName evidence="17">RING-type E3 ubiquitin transferase (cysteine targeting)</fullName>
        <ecNumber evidence="17">2.3.2.36</ecNumber>
    </recommendedName>
    <alternativeName>
        <fullName evidence="15">Peroxin-2</fullName>
    </alternativeName>
</protein>
<dbReference type="InterPro" id="IPR025654">
    <property type="entry name" value="PEX2/10"/>
</dbReference>
<dbReference type="Proteomes" id="UP000818624">
    <property type="component" value="Chromosome 1"/>
</dbReference>
<keyword evidence="11" id="KW-0653">Protein transport</keyword>
<evidence type="ECO:0000256" key="13">
    <source>
        <dbReference type="ARBA" id="ARBA00023136"/>
    </source>
</evidence>
<evidence type="ECO:0000256" key="5">
    <source>
        <dbReference type="ARBA" id="ARBA00022679"/>
    </source>
</evidence>
<comment type="pathway">
    <text evidence="2">Protein modification; protein ubiquitination.</text>
</comment>
<keyword evidence="14" id="KW-0576">Peroxisome</keyword>
<evidence type="ECO:0000256" key="4">
    <source>
        <dbReference type="ARBA" id="ARBA00022448"/>
    </source>
</evidence>
<evidence type="ECO:0000256" key="10">
    <source>
        <dbReference type="ARBA" id="ARBA00022833"/>
    </source>
</evidence>
<keyword evidence="7" id="KW-0479">Metal-binding</keyword>
<keyword evidence="12" id="KW-1133">Transmembrane helix</keyword>
<feature type="region of interest" description="Disordered" evidence="18">
    <location>
        <begin position="364"/>
        <end position="387"/>
    </location>
</feature>
<dbReference type="Pfam" id="PF04757">
    <property type="entry name" value="Pex2_Pex12"/>
    <property type="match status" value="1"/>
</dbReference>
<organism evidence="20 21">
    <name type="scientific">Malassezia furfur</name>
    <name type="common">Pityriasis versicolor infection agent</name>
    <name type="synonym">Pityrosporum furfur</name>
    <dbReference type="NCBI Taxonomy" id="55194"/>
    <lineage>
        <taxon>Eukaryota</taxon>
        <taxon>Fungi</taxon>
        <taxon>Dikarya</taxon>
        <taxon>Basidiomycota</taxon>
        <taxon>Ustilaginomycotina</taxon>
        <taxon>Malasseziomycetes</taxon>
        <taxon>Malasseziales</taxon>
        <taxon>Malasseziaceae</taxon>
        <taxon>Malassezia</taxon>
    </lineage>
</organism>
<feature type="region of interest" description="Disordered" evidence="18">
    <location>
        <begin position="491"/>
        <end position="521"/>
    </location>
</feature>
<keyword evidence="13" id="KW-0472">Membrane</keyword>
<comment type="similarity">
    <text evidence="3">Belongs to the pex2/pex10/pex12 family.</text>
</comment>
<dbReference type="EC" id="2.3.2.36" evidence="17"/>
<evidence type="ECO:0000259" key="19">
    <source>
        <dbReference type="Pfam" id="PF04757"/>
    </source>
</evidence>
<comment type="subcellular location">
    <subcellularLocation>
        <location evidence="1">Peroxisome membrane</location>
        <topology evidence="1">Multi-pass membrane protein</topology>
    </subcellularLocation>
</comment>
<evidence type="ECO:0000256" key="16">
    <source>
        <dbReference type="ARBA" id="ARBA00034438"/>
    </source>
</evidence>
<evidence type="ECO:0000313" key="21">
    <source>
        <dbReference type="Proteomes" id="UP000818624"/>
    </source>
</evidence>
<evidence type="ECO:0000256" key="12">
    <source>
        <dbReference type="ARBA" id="ARBA00022989"/>
    </source>
</evidence>
<evidence type="ECO:0000256" key="2">
    <source>
        <dbReference type="ARBA" id="ARBA00004906"/>
    </source>
</evidence>
<gene>
    <name evidence="20" type="primary">PEX2</name>
    <name evidence="20" type="ORF">GLX27_001276</name>
</gene>
<evidence type="ECO:0000256" key="8">
    <source>
        <dbReference type="ARBA" id="ARBA00022771"/>
    </source>
</evidence>
<keyword evidence="21" id="KW-1185">Reference proteome</keyword>
<keyword evidence="8" id="KW-0863">Zinc-finger</keyword>